<reference evidence="1 2" key="1">
    <citation type="journal article" date="2015" name="Genome Biol. Evol.">
        <title>Phylogenomic analyses indicate that early fungi evolved digesting cell walls of algal ancestors of land plants.</title>
        <authorList>
            <person name="Chang Y."/>
            <person name="Wang S."/>
            <person name="Sekimoto S."/>
            <person name="Aerts A.L."/>
            <person name="Choi C."/>
            <person name="Clum A."/>
            <person name="LaButti K.M."/>
            <person name="Lindquist E.A."/>
            <person name="Yee Ngan C."/>
            <person name="Ohm R.A."/>
            <person name="Salamov A.A."/>
            <person name="Grigoriev I.V."/>
            <person name="Spatafora J.W."/>
            <person name="Berbee M.L."/>
        </authorList>
    </citation>
    <scope>NUCLEOTIDE SEQUENCE [LARGE SCALE GENOMIC DNA]</scope>
    <source>
        <strain evidence="1 2">NRRL 28638</strain>
    </source>
</reference>
<dbReference type="EMBL" id="KQ964610">
    <property type="protein sequence ID" value="KXN67846.1"/>
    <property type="molecule type" value="Genomic_DNA"/>
</dbReference>
<evidence type="ECO:0000313" key="2">
    <source>
        <dbReference type="Proteomes" id="UP000070444"/>
    </source>
</evidence>
<keyword evidence="2" id="KW-1185">Reference proteome</keyword>
<name>A0A137NYK4_CONC2</name>
<dbReference type="AlphaFoldDB" id="A0A137NYK4"/>
<sequence>MSYLHQHHHLISMLQGAQNKLHLELNQAILNCETIPGLKKTSFLFGLVEGDDDPEDTTSDSGSSYISLRRTLSLRRKPKTPHAGINGMTKPSPSTITSILGNTLFVLQTYEVHPMICTTIDTIYTKDRTNAIN</sequence>
<dbReference type="Proteomes" id="UP000070444">
    <property type="component" value="Unassembled WGS sequence"/>
</dbReference>
<dbReference type="OrthoDB" id="426293at2759"/>
<evidence type="ECO:0000313" key="1">
    <source>
        <dbReference type="EMBL" id="KXN67846.1"/>
    </source>
</evidence>
<gene>
    <name evidence="1" type="ORF">CONCODRAFT_10030</name>
</gene>
<accession>A0A137NYK4</accession>
<organism evidence="1 2">
    <name type="scientific">Conidiobolus coronatus (strain ATCC 28846 / CBS 209.66 / NRRL 28638)</name>
    <name type="common">Delacroixia coronata</name>
    <dbReference type="NCBI Taxonomy" id="796925"/>
    <lineage>
        <taxon>Eukaryota</taxon>
        <taxon>Fungi</taxon>
        <taxon>Fungi incertae sedis</taxon>
        <taxon>Zoopagomycota</taxon>
        <taxon>Entomophthoromycotina</taxon>
        <taxon>Entomophthoromycetes</taxon>
        <taxon>Entomophthorales</taxon>
        <taxon>Ancylistaceae</taxon>
        <taxon>Conidiobolus</taxon>
    </lineage>
</organism>
<proteinExistence type="predicted"/>
<protein>
    <submittedName>
        <fullName evidence="1">Uncharacterized protein</fullName>
    </submittedName>
</protein>